<feature type="non-terminal residue" evidence="9">
    <location>
        <position position="204"/>
    </location>
</feature>
<keyword evidence="3" id="KW-0540">Nuclease</keyword>
<keyword evidence="5" id="KW-0378">Hydrolase</keyword>
<dbReference type="EMBL" id="GECU01036418">
    <property type="protein sequence ID" value="JAS71288.1"/>
    <property type="molecule type" value="Transcribed_RNA"/>
</dbReference>
<evidence type="ECO:0000256" key="5">
    <source>
        <dbReference type="ARBA" id="ARBA00022801"/>
    </source>
</evidence>
<protein>
    <recommendedName>
        <fullName evidence="8">Reverse transcriptase RNase H-like domain-containing protein</fullName>
    </recommendedName>
</protein>
<gene>
    <name evidence="9" type="ORF">g.57395</name>
</gene>
<feature type="domain" description="Reverse transcriptase RNase H-like" evidence="8">
    <location>
        <begin position="25"/>
        <end position="127"/>
    </location>
</feature>
<evidence type="ECO:0000256" key="7">
    <source>
        <dbReference type="SAM" id="MobiDB-lite"/>
    </source>
</evidence>
<evidence type="ECO:0000256" key="6">
    <source>
        <dbReference type="ARBA" id="ARBA00022918"/>
    </source>
</evidence>
<keyword evidence="4" id="KW-0255">Endonuclease</keyword>
<evidence type="ECO:0000256" key="4">
    <source>
        <dbReference type="ARBA" id="ARBA00022759"/>
    </source>
</evidence>
<proteinExistence type="predicted"/>
<name>A0A1B6H999_9HEMI</name>
<dbReference type="GO" id="GO:0004519">
    <property type="term" value="F:endonuclease activity"/>
    <property type="evidence" value="ECO:0007669"/>
    <property type="project" value="UniProtKB-KW"/>
</dbReference>
<sequence>TATHEEAFVELKRRLTNTPILACPDFSEQFVLQVDASQIGLGATLSQKRKGKEVVIAYASRLLTDGEKKFTVTEQECLALVWAVKKFRPYIEGYHFLAITDHQALQWLMKIQQPTGRLARWILELQQHDFSVQYRKGALNRVADALSRNPPERTDQTTENDEVSDHSLKVFVIESSEKESNSNCGDYLPTSWYDNLIHKVKKNP</sequence>
<evidence type="ECO:0000256" key="2">
    <source>
        <dbReference type="ARBA" id="ARBA00022695"/>
    </source>
</evidence>
<accession>A0A1B6H999</accession>
<dbReference type="AlphaFoldDB" id="A0A1B6H999"/>
<dbReference type="InterPro" id="IPR041373">
    <property type="entry name" value="RT_RNaseH"/>
</dbReference>
<dbReference type="GO" id="GO:0016787">
    <property type="term" value="F:hydrolase activity"/>
    <property type="evidence" value="ECO:0007669"/>
    <property type="project" value="UniProtKB-KW"/>
</dbReference>
<dbReference type="SUPFAM" id="SSF56672">
    <property type="entry name" value="DNA/RNA polymerases"/>
    <property type="match status" value="1"/>
</dbReference>
<dbReference type="Pfam" id="PF17917">
    <property type="entry name" value="RT_RNaseH"/>
    <property type="match status" value="1"/>
</dbReference>
<evidence type="ECO:0000256" key="1">
    <source>
        <dbReference type="ARBA" id="ARBA00022679"/>
    </source>
</evidence>
<evidence type="ECO:0000256" key="3">
    <source>
        <dbReference type="ARBA" id="ARBA00022722"/>
    </source>
</evidence>
<dbReference type="Gene3D" id="3.10.20.370">
    <property type="match status" value="1"/>
</dbReference>
<evidence type="ECO:0000259" key="8">
    <source>
        <dbReference type="Pfam" id="PF17917"/>
    </source>
</evidence>
<feature type="non-terminal residue" evidence="9">
    <location>
        <position position="1"/>
    </location>
</feature>
<keyword evidence="6" id="KW-0695">RNA-directed DNA polymerase</keyword>
<dbReference type="PANTHER" id="PTHR34072:SF58">
    <property type="entry name" value="DNA (CYTOSINE-5-)-METHYLTRANSFERASE"/>
    <property type="match status" value="1"/>
</dbReference>
<dbReference type="InterPro" id="IPR043502">
    <property type="entry name" value="DNA/RNA_pol_sf"/>
</dbReference>
<feature type="region of interest" description="Disordered" evidence="7">
    <location>
        <begin position="143"/>
        <end position="163"/>
    </location>
</feature>
<evidence type="ECO:0000313" key="9">
    <source>
        <dbReference type="EMBL" id="JAS71288.1"/>
    </source>
</evidence>
<dbReference type="GO" id="GO:0003964">
    <property type="term" value="F:RNA-directed DNA polymerase activity"/>
    <property type="evidence" value="ECO:0007669"/>
    <property type="project" value="UniProtKB-KW"/>
</dbReference>
<dbReference type="PANTHER" id="PTHR34072">
    <property type="entry name" value="ENZYMATIC POLYPROTEIN-RELATED"/>
    <property type="match status" value="1"/>
</dbReference>
<dbReference type="CDD" id="cd09274">
    <property type="entry name" value="RNase_HI_RT_Ty3"/>
    <property type="match status" value="1"/>
</dbReference>
<keyword evidence="2" id="KW-0548">Nucleotidyltransferase</keyword>
<organism evidence="9">
    <name type="scientific">Homalodisca liturata</name>
    <dbReference type="NCBI Taxonomy" id="320908"/>
    <lineage>
        <taxon>Eukaryota</taxon>
        <taxon>Metazoa</taxon>
        <taxon>Ecdysozoa</taxon>
        <taxon>Arthropoda</taxon>
        <taxon>Hexapoda</taxon>
        <taxon>Insecta</taxon>
        <taxon>Pterygota</taxon>
        <taxon>Neoptera</taxon>
        <taxon>Paraneoptera</taxon>
        <taxon>Hemiptera</taxon>
        <taxon>Auchenorrhyncha</taxon>
        <taxon>Membracoidea</taxon>
        <taxon>Cicadellidae</taxon>
        <taxon>Cicadellinae</taxon>
        <taxon>Proconiini</taxon>
        <taxon>Homalodisca</taxon>
    </lineage>
</organism>
<dbReference type="FunFam" id="3.10.20.370:FF:000001">
    <property type="entry name" value="Retrovirus-related Pol polyprotein from transposon 17.6-like protein"/>
    <property type="match status" value="1"/>
</dbReference>
<reference evidence="9" key="1">
    <citation type="submission" date="2015-11" db="EMBL/GenBank/DDBJ databases">
        <title>De novo transcriptome assembly of four potential Pierce s Disease insect vectors from Arizona vineyards.</title>
        <authorList>
            <person name="Tassone E.E."/>
        </authorList>
    </citation>
    <scope>NUCLEOTIDE SEQUENCE</scope>
</reference>
<keyword evidence="1" id="KW-0808">Transferase</keyword>